<evidence type="ECO:0000256" key="4">
    <source>
        <dbReference type="SAM" id="Phobius"/>
    </source>
</evidence>
<keyword evidence="4" id="KW-0812">Transmembrane</keyword>
<feature type="chain" id="PRO_5015912116" description="CopC domain-containing protein" evidence="5">
    <location>
        <begin position="28"/>
        <end position="197"/>
    </location>
</feature>
<keyword evidence="4" id="KW-1133">Transmembrane helix</keyword>
<dbReference type="InterPro" id="IPR014756">
    <property type="entry name" value="Ig_E-set"/>
</dbReference>
<gene>
    <name evidence="7" type="ORF">DDQ50_16920</name>
</gene>
<sequence length="197" mass="20341">MRKRWIATATAVAALAMSLIAAPAAQAHDSLSETQPAAGDTVTEVPEVSLTSSNTLLDLQGIGTAFVIRVQDDEGLYYGDGCVTLSDATMSMPVELGEEGEYTVTWRAVSTDGHTISDAYTFSYQPTEGTTAADGVTAVPRCGAEARPGDDSDQQDGEVPQGAESQTGLLIGLGVGGVILVGGLIGFVIAARRMKNS</sequence>
<proteinExistence type="predicted"/>
<keyword evidence="8" id="KW-1185">Reference proteome</keyword>
<dbReference type="Pfam" id="PF04234">
    <property type="entry name" value="CopC"/>
    <property type="match status" value="1"/>
</dbReference>
<name>A0A2V1HLC2_9MICO</name>
<evidence type="ECO:0000313" key="8">
    <source>
        <dbReference type="Proteomes" id="UP000244893"/>
    </source>
</evidence>
<evidence type="ECO:0000256" key="3">
    <source>
        <dbReference type="SAM" id="MobiDB-lite"/>
    </source>
</evidence>
<evidence type="ECO:0000259" key="6">
    <source>
        <dbReference type="Pfam" id="PF04234"/>
    </source>
</evidence>
<dbReference type="SUPFAM" id="SSF81296">
    <property type="entry name" value="E set domains"/>
    <property type="match status" value="1"/>
</dbReference>
<keyword evidence="1 5" id="KW-0732">Signal</keyword>
<evidence type="ECO:0000256" key="5">
    <source>
        <dbReference type="SAM" id="SignalP"/>
    </source>
</evidence>
<keyword evidence="2" id="KW-0186">Copper</keyword>
<dbReference type="RefSeq" id="WP_116757967.1">
    <property type="nucleotide sequence ID" value="NZ_JBHUEX010000003.1"/>
</dbReference>
<feature type="region of interest" description="Disordered" evidence="3">
    <location>
        <begin position="144"/>
        <end position="163"/>
    </location>
</feature>
<dbReference type="GO" id="GO:0042597">
    <property type="term" value="C:periplasmic space"/>
    <property type="evidence" value="ECO:0007669"/>
    <property type="project" value="InterPro"/>
</dbReference>
<dbReference type="InterPro" id="IPR007348">
    <property type="entry name" value="CopC_dom"/>
</dbReference>
<evidence type="ECO:0000256" key="1">
    <source>
        <dbReference type="ARBA" id="ARBA00022729"/>
    </source>
</evidence>
<reference evidence="7 8" key="1">
    <citation type="submission" date="2018-05" db="EMBL/GenBank/DDBJ databases">
        <title>Amnibacterium sp. M8JJ-5, whole genome shotgun sequence.</title>
        <authorList>
            <person name="Tuo L."/>
        </authorList>
    </citation>
    <scope>NUCLEOTIDE SEQUENCE [LARGE SCALE GENOMIC DNA]</scope>
    <source>
        <strain evidence="7 8">M8JJ-5</strain>
    </source>
</reference>
<dbReference type="AlphaFoldDB" id="A0A2V1HLC2"/>
<dbReference type="OrthoDB" id="5242236at2"/>
<dbReference type="GO" id="GO:0046688">
    <property type="term" value="P:response to copper ion"/>
    <property type="evidence" value="ECO:0007669"/>
    <property type="project" value="InterPro"/>
</dbReference>
<dbReference type="GO" id="GO:0005507">
    <property type="term" value="F:copper ion binding"/>
    <property type="evidence" value="ECO:0007669"/>
    <property type="project" value="InterPro"/>
</dbReference>
<evidence type="ECO:0000313" key="7">
    <source>
        <dbReference type="EMBL" id="PVZ93201.1"/>
    </source>
</evidence>
<keyword evidence="4" id="KW-0472">Membrane</keyword>
<feature type="domain" description="CopC" evidence="6">
    <location>
        <begin position="28"/>
        <end position="123"/>
    </location>
</feature>
<dbReference type="InterPro" id="IPR014755">
    <property type="entry name" value="Cu-Rt/internalin_Ig-like"/>
</dbReference>
<evidence type="ECO:0000256" key="2">
    <source>
        <dbReference type="ARBA" id="ARBA00023008"/>
    </source>
</evidence>
<dbReference type="Proteomes" id="UP000244893">
    <property type="component" value="Unassembled WGS sequence"/>
</dbReference>
<dbReference type="EMBL" id="QEOP01000006">
    <property type="protein sequence ID" value="PVZ93201.1"/>
    <property type="molecule type" value="Genomic_DNA"/>
</dbReference>
<feature type="transmembrane region" description="Helical" evidence="4">
    <location>
        <begin position="169"/>
        <end position="191"/>
    </location>
</feature>
<comment type="caution">
    <text evidence="7">The sequence shown here is derived from an EMBL/GenBank/DDBJ whole genome shotgun (WGS) entry which is preliminary data.</text>
</comment>
<dbReference type="Gene3D" id="2.60.40.1220">
    <property type="match status" value="1"/>
</dbReference>
<accession>A0A2V1HLC2</accession>
<feature type="signal peptide" evidence="5">
    <location>
        <begin position="1"/>
        <end position="27"/>
    </location>
</feature>
<protein>
    <recommendedName>
        <fullName evidence="6">CopC domain-containing protein</fullName>
    </recommendedName>
</protein>
<organism evidence="7 8">
    <name type="scientific">Amnibacterium flavum</name>
    <dbReference type="NCBI Taxonomy" id="2173173"/>
    <lineage>
        <taxon>Bacteria</taxon>
        <taxon>Bacillati</taxon>
        <taxon>Actinomycetota</taxon>
        <taxon>Actinomycetes</taxon>
        <taxon>Micrococcales</taxon>
        <taxon>Microbacteriaceae</taxon>
        <taxon>Amnibacterium</taxon>
    </lineage>
</organism>